<dbReference type="Proteomes" id="UP000002949">
    <property type="component" value="Unassembled WGS sequence"/>
</dbReference>
<feature type="transmembrane region" description="Helical" evidence="1">
    <location>
        <begin position="36"/>
        <end position="54"/>
    </location>
</feature>
<reference evidence="4 5" key="1">
    <citation type="journal article" date="2012" name="J. Bacteriol.">
        <title>Draft Genome Sequence of Plant Growth-Promoting Rhizobium Mesorhizobium amorphae, Isolated from Zinc-Lead Mine Tailings.</title>
        <authorList>
            <person name="Hao X."/>
            <person name="Lin Y."/>
            <person name="Johnstone L."/>
            <person name="Baltrus D.A."/>
            <person name="Miller S.J."/>
            <person name="Wei G."/>
            <person name="Rensing C."/>
        </authorList>
    </citation>
    <scope>NUCLEOTIDE SEQUENCE [LARGE SCALE GENOMIC DNA]</scope>
    <source>
        <strain evidence="4 5">CCNWGS0123</strain>
    </source>
</reference>
<sequence length="780" mass="85445">MTAVRATPRAMQEHKTGEIGEDVYAGFVRSLFNDPGILLIGAFCHGLIGFLVYLTSKHPAYLALAAIMLAAGLYRYYGIRKGQREGNFDSYEAAKTWERYYLVGGTIQAFFMGLFCLTTIYLIPDMFGESAAIAVIMGSTVTIVGRNYGSKTMVAVQAFTVVLPIAIGLMLKGDVPTFILGLYIVPFIFIITRMAAHVRTVLFDAISERKTAARLAERFNRALNTMSHGLVMLGPDGKVVVGNAEAAHLMSLKSPNQLLGRSIHSLLLRGVAGGMLAPKDCRYVEAQLTRALREGRDRKVLVSFSTGQHYEFSAREGSQDLGVITFEDVTARVEAEEKIRFMARYDNLTGLPNRAYFHELVGEAMASGDRDRLCGLAVLDLDDFKSVNDTLGHPVGDGLIYAVAERLAAVAGHGITVSRFGGDEFMVFFDRIEDESHLTSLLDQVFGDLQGEVDVAGHGLRIQASAGAVLSKVEDTDVDAMIVKADLALYKAKELGKNNWRLFEAAMDAAFRNRQLMKADLRSAIESKGLRVVYQPIVSMSTMRIASCEALCRWDHPDLGPVSPSIFIPLAEEMGIISEISTFVLQAACAECAKWPDQTSVSVNLSAKDFRNSDVIQKVRDALATSGLAAARLEIEVTETALLDDKSLTRQYIEELKQLGVRIALDDFGTGYSSLSYLHKLPLDKIKIDRSFLMDVTQNPRSLDLLKGVVDLTRILGLTVTVEGVETFEQLKILLHTVKPDLVQGFLFGAALSASGIETMSNVTWPFAAELRPVAKRATT</sequence>
<feature type="domain" description="EAL" evidence="2">
    <location>
        <begin position="514"/>
        <end position="765"/>
    </location>
</feature>
<dbReference type="InterPro" id="IPR043128">
    <property type="entry name" value="Rev_trsase/Diguanyl_cyclase"/>
</dbReference>
<keyword evidence="1" id="KW-0472">Membrane</keyword>
<keyword evidence="1" id="KW-1133">Transmembrane helix</keyword>
<dbReference type="PROSITE" id="PS50887">
    <property type="entry name" value="GGDEF"/>
    <property type="match status" value="1"/>
</dbReference>
<dbReference type="InterPro" id="IPR035919">
    <property type="entry name" value="EAL_sf"/>
</dbReference>
<keyword evidence="5" id="KW-1185">Reference proteome</keyword>
<dbReference type="SMART" id="SM00052">
    <property type="entry name" value="EAL"/>
    <property type="match status" value="1"/>
</dbReference>
<dbReference type="Gene3D" id="3.30.70.270">
    <property type="match status" value="1"/>
</dbReference>
<dbReference type="CDD" id="cd01949">
    <property type="entry name" value="GGDEF"/>
    <property type="match status" value="1"/>
</dbReference>
<dbReference type="PANTHER" id="PTHR44757:SF2">
    <property type="entry name" value="BIOFILM ARCHITECTURE MAINTENANCE PROTEIN MBAA"/>
    <property type="match status" value="1"/>
</dbReference>
<dbReference type="CDD" id="cd01948">
    <property type="entry name" value="EAL"/>
    <property type="match status" value="1"/>
</dbReference>
<dbReference type="eggNOG" id="COG5001">
    <property type="taxonomic scope" value="Bacteria"/>
</dbReference>
<dbReference type="SMART" id="SM00267">
    <property type="entry name" value="GGDEF"/>
    <property type="match status" value="1"/>
</dbReference>
<evidence type="ECO:0000313" key="5">
    <source>
        <dbReference type="Proteomes" id="UP000002949"/>
    </source>
</evidence>
<dbReference type="InterPro" id="IPR001633">
    <property type="entry name" value="EAL_dom"/>
</dbReference>
<feature type="transmembrane region" description="Helical" evidence="1">
    <location>
        <begin position="60"/>
        <end position="79"/>
    </location>
</feature>
<dbReference type="Pfam" id="PF00563">
    <property type="entry name" value="EAL"/>
    <property type="match status" value="1"/>
</dbReference>
<evidence type="ECO:0000313" key="4">
    <source>
        <dbReference type="EMBL" id="EHH11417.1"/>
    </source>
</evidence>
<dbReference type="InterPro" id="IPR029787">
    <property type="entry name" value="Nucleotide_cyclase"/>
</dbReference>
<feature type="transmembrane region" description="Helical" evidence="1">
    <location>
        <begin position="100"/>
        <end position="121"/>
    </location>
</feature>
<proteinExistence type="predicted"/>
<dbReference type="SUPFAM" id="SSF55785">
    <property type="entry name" value="PYP-like sensor domain (PAS domain)"/>
    <property type="match status" value="1"/>
</dbReference>
<evidence type="ECO:0000256" key="1">
    <source>
        <dbReference type="SAM" id="Phobius"/>
    </source>
</evidence>
<dbReference type="InterPro" id="IPR052155">
    <property type="entry name" value="Biofilm_reg_signaling"/>
</dbReference>
<dbReference type="SUPFAM" id="SSF141868">
    <property type="entry name" value="EAL domain-like"/>
    <property type="match status" value="1"/>
</dbReference>
<dbReference type="PROSITE" id="PS50883">
    <property type="entry name" value="EAL"/>
    <property type="match status" value="1"/>
</dbReference>
<dbReference type="PANTHER" id="PTHR44757">
    <property type="entry name" value="DIGUANYLATE CYCLASE DGCP"/>
    <property type="match status" value="1"/>
</dbReference>
<dbReference type="EMBL" id="AGSN01000109">
    <property type="protein sequence ID" value="EHH11417.1"/>
    <property type="molecule type" value="Genomic_DNA"/>
</dbReference>
<name>G6YAA4_9HYPH</name>
<keyword evidence="1" id="KW-0812">Transmembrane</keyword>
<feature type="transmembrane region" description="Helical" evidence="1">
    <location>
        <begin position="152"/>
        <end position="171"/>
    </location>
</feature>
<dbReference type="Gene3D" id="3.30.450.20">
    <property type="entry name" value="PAS domain"/>
    <property type="match status" value="1"/>
</dbReference>
<feature type="domain" description="GGDEF" evidence="3">
    <location>
        <begin position="372"/>
        <end position="505"/>
    </location>
</feature>
<protein>
    <recommendedName>
        <fullName evidence="6">Diguanylate cyclase/phosphodiesterase</fullName>
    </recommendedName>
</protein>
<evidence type="ECO:0008006" key="6">
    <source>
        <dbReference type="Google" id="ProtNLM"/>
    </source>
</evidence>
<dbReference type="SUPFAM" id="SSF55073">
    <property type="entry name" value="Nucleotide cyclase"/>
    <property type="match status" value="1"/>
</dbReference>
<organism evidence="4 5">
    <name type="scientific">Mesorhizobium amorphae CCNWGS0123</name>
    <dbReference type="NCBI Taxonomy" id="1082933"/>
    <lineage>
        <taxon>Bacteria</taxon>
        <taxon>Pseudomonadati</taxon>
        <taxon>Pseudomonadota</taxon>
        <taxon>Alphaproteobacteria</taxon>
        <taxon>Hyphomicrobiales</taxon>
        <taxon>Phyllobacteriaceae</taxon>
        <taxon>Mesorhizobium</taxon>
    </lineage>
</organism>
<dbReference type="NCBIfam" id="TIGR00254">
    <property type="entry name" value="GGDEF"/>
    <property type="match status" value="1"/>
</dbReference>
<accession>G6YAA4</accession>
<evidence type="ECO:0000259" key="2">
    <source>
        <dbReference type="PROSITE" id="PS50883"/>
    </source>
</evidence>
<dbReference type="AlphaFoldDB" id="G6YAA4"/>
<dbReference type="Gene3D" id="3.20.20.450">
    <property type="entry name" value="EAL domain"/>
    <property type="match status" value="1"/>
</dbReference>
<dbReference type="InterPro" id="IPR035965">
    <property type="entry name" value="PAS-like_dom_sf"/>
</dbReference>
<feature type="transmembrane region" description="Helical" evidence="1">
    <location>
        <begin position="177"/>
        <end position="196"/>
    </location>
</feature>
<dbReference type="InterPro" id="IPR000160">
    <property type="entry name" value="GGDEF_dom"/>
</dbReference>
<dbReference type="STRING" id="1082933.A6B35_05655"/>
<evidence type="ECO:0000259" key="3">
    <source>
        <dbReference type="PROSITE" id="PS50887"/>
    </source>
</evidence>
<dbReference type="PATRIC" id="fig|1082933.3.peg.2794"/>
<gene>
    <name evidence="4" type="ORF">MEA186_14382</name>
</gene>
<dbReference type="Pfam" id="PF00990">
    <property type="entry name" value="GGDEF"/>
    <property type="match status" value="1"/>
</dbReference>
<dbReference type="Pfam" id="PF12860">
    <property type="entry name" value="PAS_7"/>
    <property type="match status" value="1"/>
</dbReference>